<feature type="transmembrane region" description="Helical" evidence="1">
    <location>
        <begin position="114"/>
        <end position="133"/>
    </location>
</feature>
<protein>
    <submittedName>
        <fullName evidence="2">Cobalt transporter</fullName>
    </submittedName>
</protein>
<gene>
    <name evidence="2" type="ORF">FBT96_08970</name>
</gene>
<comment type="caution">
    <text evidence="2">The sequence shown here is derived from an EMBL/GenBank/DDBJ whole genome shotgun (WGS) entry which is preliminary data.</text>
</comment>
<keyword evidence="1" id="KW-0812">Transmembrane</keyword>
<feature type="transmembrane region" description="Helical" evidence="1">
    <location>
        <begin position="207"/>
        <end position="230"/>
    </location>
</feature>
<evidence type="ECO:0000313" key="2">
    <source>
        <dbReference type="EMBL" id="TKD21445.1"/>
    </source>
</evidence>
<sequence>MTRSLLSGGVIAGAITGLAVAFLQFFLIQPLIIEAERYETGELVLMGVAQDDPSGSSGDPVLPAHDADDADEEVGIVVRNGLTVLTLVLTWSGFGLVAGAALATHRALWGPHSISAPALALSGFAAFALSPSLGLPPELPGMLAADLSDRQMWWVMSAAATVAGLFLASGVKSWPGRLAGLALMVAPHLLGAPQPPASVPVIPPDLAALYSARVLGLSLIGWLALASLLFRLMPEDGREQPTAVAEAVDTR</sequence>
<evidence type="ECO:0000313" key="3">
    <source>
        <dbReference type="Proteomes" id="UP000310597"/>
    </source>
</evidence>
<feature type="transmembrane region" description="Helical" evidence="1">
    <location>
        <begin position="82"/>
        <end position="102"/>
    </location>
</feature>
<keyword evidence="1" id="KW-0472">Membrane</keyword>
<dbReference type="Pfam" id="PF09490">
    <property type="entry name" value="CbtA"/>
    <property type="match status" value="1"/>
</dbReference>
<organism evidence="2 3">
    <name type="scientific">Rhodobacter capsulatus</name>
    <name type="common">Rhodopseudomonas capsulata</name>
    <dbReference type="NCBI Taxonomy" id="1061"/>
    <lineage>
        <taxon>Bacteria</taxon>
        <taxon>Pseudomonadati</taxon>
        <taxon>Pseudomonadota</taxon>
        <taxon>Alphaproteobacteria</taxon>
        <taxon>Rhodobacterales</taxon>
        <taxon>Rhodobacter group</taxon>
        <taxon>Rhodobacter</taxon>
    </lineage>
</organism>
<dbReference type="InterPro" id="IPR012666">
    <property type="entry name" value="CbtA_put"/>
</dbReference>
<dbReference type="EMBL" id="SWJZ01000030">
    <property type="protein sequence ID" value="TKD21445.1"/>
    <property type="molecule type" value="Genomic_DNA"/>
</dbReference>
<evidence type="ECO:0000256" key="1">
    <source>
        <dbReference type="SAM" id="Phobius"/>
    </source>
</evidence>
<reference evidence="2 3" key="1">
    <citation type="submission" date="2019-04" db="EMBL/GenBank/DDBJ databases">
        <title>Draft Whole-Genome sequence of the purple photosynthetic bacterium Rhodobacter capsulatus SP108 with an indigenous class A beta-lactamase.</title>
        <authorList>
            <person name="Robertson S."/>
            <person name="Meyer T.E."/>
            <person name="Kyndt J.A."/>
        </authorList>
    </citation>
    <scope>NUCLEOTIDE SEQUENCE [LARGE SCALE GENOMIC DNA]</scope>
    <source>
        <strain evidence="2 3">SP108</strain>
    </source>
</reference>
<proteinExistence type="predicted"/>
<feature type="transmembrane region" description="Helical" evidence="1">
    <location>
        <begin position="153"/>
        <end position="171"/>
    </location>
</feature>
<feature type="transmembrane region" description="Helical" evidence="1">
    <location>
        <begin position="178"/>
        <end position="195"/>
    </location>
</feature>
<dbReference type="RefSeq" id="WP_126976235.1">
    <property type="nucleotide sequence ID" value="NZ_SWJZ01000030.1"/>
</dbReference>
<feature type="transmembrane region" description="Helical" evidence="1">
    <location>
        <begin position="5"/>
        <end position="28"/>
    </location>
</feature>
<keyword evidence="1" id="KW-1133">Transmembrane helix</keyword>
<dbReference type="AlphaFoldDB" id="A0A4U1JRI3"/>
<name>A0A4U1JRI3_RHOCA</name>
<dbReference type="OrthoDB" id="9813640at2"/>
<dbReference type="Proteomes" id="UP000310597">
    <property type="component" value="Unassembled WGS sequence"/>
</dbReference>
<accession>A0A4U1JRI3</accession>